<evidence type="ECO:0000259" key="5">
    <source>
        <dbReference type="PROSITE" id="PS51831"/>
    </source>
</evidence>
<keyword evidence="2" id="KW-0694">RNA-binding</keyword>
<dbReference type="InterPro" id="IPR006674">
    <property type="entry name" value="HD_domain"/>
</dbReference>
<dbReference type="InterPro" id="IPR043519">
    <property type="entry name" value="NT_sf"/>
</dbReference>
<accession>A0A0F3GNF0</accession>
<dbReference type="FunFam" id="3.30.460.10:FF:000001">
    <property type="entry name" value="GTP pyrophosphokinase RelA"/>
    <property type="match status" value="1"/>
</dbReference>
<dbReference type="Gene3D" id="3.30.460.10">
    <property type="entry name" value="Beta Polymerase, domain 2"/>
    <property type="match status" value="1"/>
</dbReference>
<evidence type="ECO:0000313" key="8">
    <source>
        <dbReference type="Proteomes" id="UP000033423"/>
    </source>
</evidence>
<dbReference type="Pfam" id="PF13328">
    <property type="entry name" value="HD_4"/>
    <property type="match status" value="1"/>
</dbReference>
<organism evidence="7 8">
    <name type="scientific">Candidatus Magnetobacterium bavaricum</name>
    <dbReference type="NCBI Taxonomy" id="29290"/>
    <lineage>
        <taxon>Bacteria</taxon>
        <taxon>Pseudomonadati</taxon>
        <taxon>Nitrospirota</taxon>
        <taxon>Thermodesulfovibrionia</taxon>
        <taxon>Thermodesulfovibrionales</taxon>
        <taxon>Candidatus Magnetobacteriaceae</taxon>
        <taxon>Candidatus Magnetobacterium</taxon>
    </lineage>
</organism>
<dbReference type="InterPro" id="IPR004095">
    <property type="entry name" value="TGS"/>
</dbReference>
<dbReference type="Gene3D" id="1.10.3210.10">
    <property type="entry name" value="Hypothetical protein af1432"/>
    <property type="match status" value="1"/>
</dbReference>
<keyword evidence="7" id="KW-0418">Kinase</keyword>
<dbReference type="NCBIfam" id="TIGR00691">
    <property type="entry name" value="spoT_relA"/>
    <property type="match status" value="1"/>
</dbReference>
<dbReference type="SUPFAM" id="SSF55021">
    <property type="entry name" value="ACT-like"/>
    <property type="match status" value="1"/>
</dbReference>
<reference evidence="7 8" key="1">
    <citation type="submission" date="2015-02" db="EMBL/GenBank/DDBJ databases">
        <title>Single-cell genomics of uncultivated deep-branching MTB reveals a conserved set of magnetosome genes.</title>
        <authorList>
            <person name="Kolinko S."/>
            <person name="Richter M."/>
            <person name="Glockner F.O."/>
            <person name="Brachmann A."/>
            <person name="Schuler D."/>
        </authorList>
    </citation>
    <scope>NUCLEOTIDE SEQUENCE [LARGE SCALE GENOMIC DNA]</scope>
    <source>
        <strain evidence="7">TM-1</strain>
    </source>
</reference>
<dbReference type="SMART" id="SM00471">
    <property type="entry name" value="HDc"/>
    <property type="match status" value="1"/>
</dbReference>
<dbReference type="Pfam" id="PF13291">
    <property type="entry name" value="ACT_4"/>
    <property type="match status" value="1"/>
</dbReference>
<dbReference type="PROSITE" id="PS50889">
    <property type="entry name" value="S4"/>
    <property type="match status" value="1"/>
</dbReference>
<dbReference type="InterPro" id="IPR033655">
    <property type="entry name" value="TGS_RelA/SpoT"/>
</dbReference>
<dbReference type="PROSITE" id="PS51831">
    <property type="entry name" value="HD"/>
    <property type="match status" value="1"/>
</dbReference>
<dbReference type="Pfam" id="PF02824">
    <property type="entry name" value="TGS"/>
    <property type="match status" value="1"/>
</dbReference>
<feature type="domain" description="HD" evidence="5">
    <location>
        <begin position="50"/>
        <end position="149"/>
    </location>
</feature>
<protein>
    <submittedName>
        <fullName evidence="7">GTP pyrophosphokinase</fullName>
    </submittedName>
</protein>
<comment type="pathway">
    <text evidence="1">Purine metabolism.</text>
</comment>
<dbReference type="Pfam" id="PF19296">
    <property type="entry name" value="RelA_AH_RIS"/>
    <property type="match status" value="1"/>
</dbReference>
<dbReference type="PANTHER" id="PTHR21262:SF31">
    <property type="entry name" value="GTP PYROPHOSPHOKINASE"/>
    <property type="match status" value="1"/>
</dbReference>
<dbReference type="Pfam" id="PF04607">
    <property type="entry name" value="RelA_SpoT"/>
    <property type="match status" value="1"/>
</dbReference>
<dbReference type="AlphaFoldDB" id="A0A0F3GNF0"/>
<evidence type="ECO:0000259" key="6">
    <source>
        <dbReference type="PROSITE" id="PS51880"/>
    </source>
</evidence>
<dbReference type="PROSITE" id="PS51671">
    <property type="entry name" value="ACT"/>
    <property type="match status" value="1"/>
</dbReference>
<dbReference type="SUPFAM" id="SSF81301">
    <property type="entry name" value="Nucleotidyltransferase"/>
    <property type="match status" value="1"/>
</dbReference>
<dbReference type="Proteomes" id="UP000033423">
    <property type="component" value="Unassembled WGS sequence"/>
</dbReference>
<dbReference type="Gene3D" id="3.10.20.30">
    <property type="match status" value="1"/>
</dbReference>
<dbReference type="InterPro" id="IPR007685">
    <property type="entry name" value="RelA_SpoT"/>
</dbReference>
<dbReference type="InterPro" id="IPR004811">
    <property type="entry name" value="RelA/Spo_fam"/>
</dbReference>
<dbReference type="FunFam" id="1.10.3210.10:FF:000001">
    <property type="entry name" value="GTP pyrophosphokinase RelA"/>
    <property type="match status" value="1"/>
</dbReference>
<dbReference type="InterPro" id="IPR045865">
    <property type="entry name" value="ACT-like_dom_sf"/>
</dbReference>
<evidence type="ECO:0000256" key="2">
    <source>
        <dbReference type="PROSITE-ProRule" id="PRU00182"/>
    </source>
</evidence>
<dbReference type="PATRIC" id="fig|29290.4.peg.5941"/>
<keyword evidence="8" id="KW-1185">Reference proteome</keyword>
<evidence type="ECO:0000256" key="1">
    <source>
        <dbReference type="ARBA" id="ARBA00025704"/>
    </source>
</evidence>
<dbReference type="InterPro" id="IPR012676">
    <property type="entry name" value="TGS-like"/>
</dbReference>
<dbReference type="GO" id="GO:0016301">
    <property type="term" value="F:kinase activity"/>
    <property type="evidence" value="ECO:0007669"/>
    <property type="project" value="UniProtKB-KW"/>
</dbReference>
<dbReference type="InterPro" id="IPR002912">
    <property type="entry name" value="ACT_dom"/>
</dbReference>
<evidence type="ECO:0000313" key="7">
    <source>
        <dbReference type="EMBL" id="KJU83327.1"/>
    </source>
</evidence>
<dbReference type="EMBL" id="LACI01001950">
    <property type="protein sequence ID" value="KJU83327.1"/>
    <property type="molecule type" value="Genomic_DNA"/>
</dbReference>
<dbReference type="InterPro" id="IPR003607">
    <property type="entry name" value="HD/PDEase_dom"/>
</dbReference>
<dbReference type="CDD" id="cd01668">
    <property type="entry name" value="TGS_RSH"/>
    <property type="match status" value="1"/>
</dbReference>
<dbReference type="GO" id="GO:0015949">
    <property type="term" value="P:nucleobase-containing small molecule interconversion"/>
    <property type="evidence" value="ECO:0007669"/>
    <property type="project" value="UniProtKB-ARBA"/>
</dbReference>
<comment type="similarity">
    <text evidence="3">Belongs to the relA/spoT family.</text>
</comment>
<dbReference type="SUPFAM" id="SSF81271">
    <property type="entry name" value="TGS-like"/>
    <property type="match status" value="1"/>
</dbReference>
<gene>
    <name evidence="7" type="ORF">MBAV_004479</name>
</gene>
<sequence>MEGSATITLEELLNKIASYNPDANTELIKLAYHFTHEAHCDQRRREGTPYVGHPLAVASILADMHLDVTTIISGLLHDTVEDTDTTIDDIGDIFGVDVAYMVNALTKLTQMEFMTREEAQAENFRKMFMAMAEDVRVILIKFADRLHNMRTLSFMPVDKQKRISAETLDIYAPLANRLGIGWLRAEFEDIGLKYLHPEIYEEIARKVAEKRHDREGFIKDLAVNVEAKLKEHGIFARVSGRVKNYYGIYQKMFKQRVPFEEVNDILGLRVITQTKDQCYMTMGIIHSMWFPVPGRFKDYIAIPKANMYQSLHTTVLGSNGERIEFQIRTEDMHLLAERGIASHWIYKEKERPIDDRDAKYFNWLRELIYMQKDSSDAKDFLEMFKGEVFQDAVFVLTPAGEIKQLPTGSTPIDFAYAIHSEVGNRCTGCRVNGKIVPLKYHLKNGDVVEIQTASSHTPSRDWLSFVVTHKARSRIKHWIKSEQRKHAITLGTAMLEEELRKNAIALAILKSKKIKEVAHTFNLNTIEELCVEIGYGKLSVVQVINRLRPEQHPQEGETLTLKPRKKPAHQRGIRITGIDNLLYNTAKCCYPIPGDNVAGFITKGKGVTIHRLDCENFQRLAIDDSRMVQISWNAGADFTTTTRLYVETIDKPGILATLSSMISTFNINLSHLEARSAQDKHAHFVFTLEVRDNVQLTNLSNKLMSADGVISVHR</sequence>
<comment type="function">
    <text evidence="3">In eubacteria ppGpp (guanosine 3'-diphosphate 5'-diphosphate) is a mediator of the stringent response that coordinates a variety of cellular activities in response to changes in nutritional abundance.</text>
</comment>
<dbReference type="PROSITE" id="PS51880">
    <property type="entry name" value="TGS"/>
    <property type="match status" value="1"/>
</dbReference>
<dbReference type="InterPro" id="IPR012675">
    <property type="entry name" value="Beta-grasp_dom_sf"/>
</dbReference>
<evidence type="ECO:0000259" key="4">
    <source>
        <dbReference type="PROSITE" id="PS51671"/>
    </source>
</evidence>
<dbReference type="GO" id="GO:0003723">
    <property type="term" value="F:RNA binding"/>
    <property type="evidence" value="ECO:0007669"/>
    <property type="project" value="UniProtKB-KW"/>
</dbReference>
<keyword evidence="7" id="KW-0808">Transferase</keyword>
<dbReference type="SUPFAM" id="SSF109604">
    <property type="entry name" value="HD-domain/PDEase-like"/>
    <property type="match status" value="1"/>
</dbReference>
<dbReference type="InterPro" id="IPR045600">
    <property type="entry name" value="RelA/SpoT_AH_RIS"/>
</dbReference>
<dbReference type="GO" id="GO:0015969">
    <property type="term" value="P:guanosine tetraphosphate metabolic process"/>
    <property type="evidence" value="ECO:0007669"/>
    <property type="project" value="InterPro"/>
</dbReference>
<dbReference type="CDD" id="cd04876">
    <property type="entry name" value="ACT_RelA-SpoT"/>
    <property type="match status" value="1"/>
</dbReference>
<dbReference type="SMART" id="SM00954">
    <property type="entry name" value="RelA_SpoT"/>
    <property type="match status" value="1"/>
</dbReference>
<proteinExistence type="inferred from homology"/>
<dbReference type="CDD" id="cd00077">
    <property type="entry name" value="HDc"/>
    <property type="match status" value="1"/>
</dbReference>
<evidence type="ECO:0000256" key="3">
    <source>
        <dbReference type="RuleBase" id="RU003847"/>
    </source>
</evidence>
<comment type="caution">
    <text evidence="7">The sequence shown here is derived from an EMBL/GenBank/DDBJ whole genome shotgun (WGS) entry which is preliminary data.</text>
</comment>
<dbReference type="GO" id="GO:0005886">
    <property type="term" value="C:plasma membrane"/>
    <property type="evidence" value="ECO:0007669"/>
    <property type="project" value="TreeGrafter"/>
</dbReference>
<dbReference type="PANTHER" id="PTHR21262">
    <property type="entry name" value="GUANOSINE-3',5'-BIS DIPHOSPHATE 3'-PYROPHOSPHOHYDROLASE"/>
    <property type="match status" value="1"/>
</dbReference>
<name>A0A0F3GNF0_9BACT</name>
<dbReference type="FunFam" id="3.10.20.30:FF:000002">
    <property type="entry name" value="GTP pyrophosphokinase (RelA/SpoT)"/>
    <property type="match status" value="1"/>
</dbReference>
<feature type="domain" description="TGS" evidence="6">
    <location>
        <begin position="390"/>
        <end position="452"/>
    </location>
</feature>
<dbReference type="Gene3D" id="3.30.70.260">
    <property type="match status" value="1"/>
</dbReference>
<feature type="domain" description="ACT" evidence="4">
    <location>
        <begin position="643"/>
        <end position="714"/>
    </location>
</feature>
<dbReference type="CDD" id="cd05399">
    <property type="entry name" value="NT_Rel-Spo_like"/>
    <property type="match status" value="1"/>
</dbReference>